<evidence type="ECO:0000256" key="1">
    <source>
        <dbReference type="ARBA" id="ARBA00009437"/>
    </source>
</evidence>
<comment type="caution">
    <text evidence="6">The sequence shown here is derived from an EMBL/GenBank/DDBJ whole genome shotgun (WGS) entry which is preliminary data.</text>
</comment>
<dbReference type="PRINTS" id="PR00039">
    <property type="entry name" value="HTHLYSR"/>
</dbReference>
<evidence type="ECO:0000256" key="3">
    <source>
        <dbReference type="ARBA" id="ARBA00023125"/>
    </source>
</evidence>
<dbReference type="CDD" id="cd08414">
    <property type="entry name" value="PBP2_LTTR_aromatics_like"/>
    <property type="match status" value="1"/>
</dbReference>
<dbReference type="PANTHER" id="PTHR30346">
    <property type="entry name" value="TRANSCRIPTIONAL DUAL REGULATOR HCAR-RELATED"/>
    <property type="match status" value="1"/>
</dbReference>
<reference evidence="6 7" key="1">
    <citation type="submission" date="2023-11" db="EMBL/GenBank/DDBJ databases">
        <authorList>
            <person name="Xu M."/>
            <person name="Jiang T."/>
        </authorList>
    </citation>
    <scope>NUCLEOTIDE SEQUENCE [LARGE SCALE GENOMIC DNA]</scope>
    <source>
        <strain evidence="6 7">SD</strain>
    </source>
</reference>
<dbReference type="PROSITE" id="PS50931">
    <property type="entry name" value="HTH_LYSR"/>
    <property type="match status" value="1"/>
</dbReference>
<dbReference type="SUPFAM" id="SSF53850">
    <property type="entry name" value="Periplasmic binding protein-like II"/>
    <property type="match status" value="1"/>
</dbReference>
<protein>
    <submittedName>
        <fullName evidence="6">LysR family transcriptional regulator</fullName>
    </submittedName>
</protein>
<dbReference type="Gene3D" id="3.40.190.10">
    <property type="entry name" value="Periplasmic binding protein-like II"/>
    <property type="match status" value="2"/>
</dbReference>
<keyword evidence="7" id="KW-1185">Reference proteome</keyword>
<dbReference type="Pfam" id="PF03466">
    <property type="entry name" value="LysR_substrate"/>
    <property type="match status" value="1"/>
</dbReference>
<dbReference type="SUPFAM" id="SSF46785">
    <property type="entry name" value="Winged helix' DNA-binding domain"/>
    <property type="match status" value="1"/>
</dbReference>
<gene>
    <name evidence="6" type="ORF">SK069_06855</name>
</gene>
<evidence type="ECO:0000313" key="6">
    <source>
        <dbReference type="EMBL" id="MDX8151302.1"/>
    </source>
</evidence>
<dbReference type="InterPro" id="IPR036390">
    <property type="entry name" value="WH_DNA-bd_sf"/>
</dbReference>
<dbReference type="PANTHER" id="PTHR30346:SF17">
    <property type="entry name" value="LYSR FAMILY TRANSCRIPTIONAL REGULATOR"/>
    <property type="match status" value="1"/>
</dbReference>
<dbReference type="Pfam" id="PF00126">
    <property type="entry name" value="HTH_1"/>
    <property type="match status" value="1"/>
</dbReference>
<proteinExistence type="inferred from homology"/>
<keyword evidence="4" id="KW-0804">Transcription</keyword>
<accession>A0ABU4VHK4</accession>
<name>A0ABU4VHK4_9ACTN</name>
<evidence type="ECO:0000256" key="2">
    <source>
        <dbReference type="ARBA" id="ARBA00023015"/>
    </source>
</evidence>
<evidence type="ECO:0000313" key="7">
    <source>
        <dbReference type="Proteomes" id="UP001277761"/>
    </source>
</evidence>
<dbReference type="InterPro" id="IPR000847">
    <property type="entry name" value="LysR_HTH_N"/>
</dbReference>
<keyword evidence="2" id="KW-0805">Transcription regulation</keyword>
<organism evidence="6 7">
    <name type="scientific">Patulibacter brassicae</name>
    <dbReference type="NCBI Taxonomy" id="1705717"/>
    <lineage>
        <taxon>Bacteria</taxon>
        <taxon>Bacillati</taxon>
        <taxon>Actinomycetota</taxon>
        <taxon>Thermoleophilia</taxon>
        <taxon>Solirubrobacterales</taxon>
        <taxon>Patulibacteraceae</taxon>
        <taxon>Patulibacter</taxon>
    </lineage>
</organism>
<dbReference type="InterPro" id="IPR036388">
    <property type="entry name" value="WH-like_DNA-bd_sf"/>
</dbReference>
<sequence>MGLVPLDLRKLEHFIAVAEDRSFTAAATRLHLSQQALSDSIRRLERELGVTLLTRTTRRVALTEPGRALLTDARSLVAAALAARERVRRVDRGDHPVLRVGHTPALSGEQVHELTAPLLDRVPDVRFAATQRYPSDLLDELARGTLDLGLARALAAPAGLEGRIVAEHALRVALHRDHPLAGRERVALGDLAEDRLIVWGDPGRSNHADELIERCRAAGFTPRTVRSAMQGTPPVTSVVAPDRFALVTDRPGPAVGGRVLVRELDPPATTAVRALWNPAATPPLVTTWLEALLPVTHEK</sequence>
<comment type="similarity">
    <text evidence="1">Belongs to the LysR transcriptional regulatory family.</text>
</comment>
<dbReference type="EMBL" id="JAXAVX010000002">
    <property type="protein sequence ID" value="MDX8151302.1"/>
    <property type="molecule type" value="Genomic_DNA"/>
</dbReference>
<dbReference type="Proteomes" id="UP001277761">
    <property type="component" value="Unassembled WGS sequence"/>
</dbReference>
<feature type="domain" description="HTH lysR-type" evidence="5">
    <location>
        <begin position="6"/>
        <end position="63"/>
    </location>
</feature>
<dbReference type="InterPro" id="IPR005119">
    <property type="entry name" value="LysR_subst-bd"/>
</dbReference>
<evidence type="ECO:0000256" key="4">
    <source>
        <dbReference type="ARBA" id="ARBA00023163"/>
    </source>
</evidence>
<keyword evidence="3" id="KW-0238">DNA-binding</keyword>
<evidence type="ECO:0000259" key="5">
    <source>
        <dbReference type="PROSITE" id="PS50931"/>
    </source>
</evidence>
<dbReference type="Gene3D" id="1.10.10.10">
    <property type="entry name" value="Winged helix-like DNA-binding domain superfamily/Winged helix DNA-binding domain"/>
    <property type="match status" value="1"/>
</dbReference>